<accession>A0A5R9ENH7</accession>
<evidence type="ECO:0000313" key="2">
    <source>
        <dbReference type="EMBL" id="TLQ49188.1"/>
    </source>
</evidence>
<dbReference type="InterPro" id="IPR011990">
    <property type="entry name" value="TPR-like_helical_dom_sf"/>
</dbReference>
<dbReference type="Pfam" id="PF13432">
    <property type="entry name" value="TPR_16"/>
    <property type="match status" value="1"/>
</dbReference>
<dbReference type="EMBL" id="VBSP01000003">
    <property type="protein sequence ID" value="TLQ49188.1"/>
    <property type="molecule type" value="Genomic_DNA"/>
</dbReference>
<dbReference type="OrthoDB" id="2139436at2"/>
<name>A0A5R9ENH7_9LACT</name>
<evidence type="ECO:0000256" key="1">
    <source>
        <dbReference type="PROSITE-ProRule" id="PRU00339"/>
    </source>
</evidence>
<dbReference type="AlphaFoldDB" id="A0A5R9ENH7"/>
<dbReference type="GO" id="GO:0006383">
    <property type="term" value="P:transcription by RNA polymerase III"/>
    <property type="evidence" value="ECO:0007669"/>
    <property type="project" value="InterPro"/>
</dbReference>
<dbReference type="Gene3D" id="1.25.40.10">
    <property type="entry name" value="Tetratricopeptide repeat domain"/>
    <property type="match status" value="2"/>
</dbReference>
<dbReference type="Pfam" id="PF13181">
    <property type="entry name" value="TPR_8"/>
    <property type="match status" value="1"/>
</dbReference>
<dbReference type="PROSITE" id="PS50005">
    <property type="entry name" value="TPR"/>
    <property type="match status" value="2"/>
</dbReference>
<organism evidence="2 3">
    <name type="scientific">Ruoffia tabacinasalis</name>
    <dbReference type="NCBI Taxonomy" id="87458"/>
    <lineage>
        <taxon>Bacteria</taxon>
        <taxon>Bacillati</taxon>
        <taxon>Bacillota</taxon>
        <taxon>Bacilli</taxon>
        <taxon>Lactobacillales</taxon>
        <taxon>Aerococcaceae</taxon>
        <taxon>Ruoffia</taxon>
    </lineage>
</organism>
<dbReference type="GO" id="GO:0000127">
    <property type="term" value="C:transcription factor TFIIIC complex"/>
    <property type="evidence" value="ECO:0007669"/>
    <property type="project" value="TreeGrafter"/>
</dbReference>
<gene>
    <name evidence="2" type="ORF">FEZ33_02010</name>
</gene>
<feature type="repeat" description="TPR" evidence="1">
    <location>
        <begin position="211"/>
        <end position="244"/>
    </location>
</feature>
<dbReference type="PANTHER" id="PTHR23082:SF0">
    <property type="entry name" value="GENERAL TRANSCRIPTION FACTOR 3C POLYPEPTIDE 3"/>
    <property type="match status" value="1"/>
</dbReference>
<dbReference type="InterPro" id="IPR039340">
    <property type="entry name" value="Tfc4/TFIIIC-102/Sfc4"/>
</dbReference>
<comment type="caution">
    <text evidence="2">The sequence shown here is derived from an EMBL/GenBank/DDBJ whole genome shotgun (WGS) entry which is preliminary data.</text>
</comment>
<dbReference type="SMART" id="SM00028">
    <property type="entry name" value="TPR"/>
    <property type="match status" value="4"/>
</dbReference>
<proteinExistence type="predicted"/>
<protein>
    <submittedName>
        <fullName evidence="2">Tetratricopeptide repeat protein</fullName>
    </submittedName>
</protein>
<dbReference type="SUPFAM" id="SSF48452">
    <property type="entry name" value="TPR-like"/>
    <property type="match status" value="2"/>
</dbReference>
<dbReference type="PANTHER" id="PTHR23082">
    <property type="entry name" value="TRANSCRIPTION INITIATION FACTOR IIIC TFIIIC , POLYPEPTIDE 3-RELATED"/>
    <property type="match status" value="1"/>
</dbReference>
<keyword evidence="1" id="KW-0802">TPR repeat</keyword>
<sequence>MTILDEILEELGNVDTIEEQRLVIIDYIERASEDSSYIPALESLADILFKTGSVDQGLTVLIELFELKKYKKYAKQIVSKLYQYEAYDKAYFYWLDLAKSDNEDPELKLLEARLLKKLNRHTEAIDMYRKIIKSYPTLGEAYEDLGDIYLEQQNISQAENYYRAVYEYLDDYENIRDVRLKLVEVESLKEIIDLAAVEKLEKDERIPLETEDEFFVFANVYKTLFQFDKAIDYAKKALQKDSDNINYSILLIDLYKTTGQKSNLYKELTWSAKTLPPLDPMILNIAKVADDVDHLNDDIIEKLVDYTNLIDNSEDFYLAINIIVNYYLSKSDAAQALHFLRVFEGQQIDHEYMSYHFAIVYEALGLKDKAEEDYLIALDYLLPHEELAFRLANFYFTNKEVEKALEVVNQYNNTFYDIPKLKALSKEIQSKNDLSDLDEYKEWE</sequence>
<dbReference type="InterPro" id="IPR019734">
    <property type="entry name" value="TPR_rpt"/>
</dbReference>
<dbReference type="RefSeq" id="WP_138403719.1">
    <property type="nucleotide sequence ID" value="NZ_VBSP01000003.1"/>
</dbReference>
<evidence type="ECO:0000313" key="3">
    <source>
        <dbReference type="Proteomes" id="UP000306420"/>
    </source>
</evidence>
<dbReference type="Proteomes" id="UP000306420">
    <property type="component" value="Unassembled WGS sequence"/>
</dbReference>
<feature type="repeat" description="TPR" evidence="1">
    <location>
        <begin position="139"/>
        <end position="172"/>
    </location>
</feature>
<reference evidence="2 3" key="1">
    <citation type="submission" date="2019-05" db="EMBL/GenBank/DDBJ databases">
        <title>The metagenome of a microbial culture collection derived from dairy environment covers the genomic content of the human microbiome.</title>
        <authorList>
            <person name="Roder T."/>
            <person name="Wuthrich D."/>
            <person name="Sattari Z."/>
            <person name="Von Ah U."/>
            <person name="Bar C."/>
            <person name="Ronchi F."/>
            <person name="Macpherson A.J."/>
            <person name="Ganal-Vonarburg S.C."/>
            <person name="Bruggmann R."/>
            <person name="Vergeres G."/>
        </authorList>
    </citation>
    <scope>NUCLEOTIDE SEQUENCE [LARGE SCALE GENOMIC DNA]</scope>
    <source>
        <strain evidence="2 3">FAM 24227</strain>
    </source>
</reference>